<reference evidence="1" key="2">
    <citation type="journal article" date="2015" name="Data Brief">
        <title>Shoot transcriptome of the giant reed, Arundo donax.</title>
        <authorList>
            <person name="Barrero R.A."/>
            <person name="Guerrero F.D."/>
            <person name="Moolhuijzen P."/>
            <person name="Goolsby J.A."/>
            <person name="Tidwell J."/>
            <person name="Bellgard S.E."/>
            <person name="Bellgard M.I."/>
        </authorList>
    </citation>
    <scope>NUCLEOTIDE SEQUENCE</scope>
    <source>
        <tissue evidence="1">Shoot tissue taken approximately 20 cm above the soil surface</tissue>
    </source>
</reference>
<sequence length="60" mass="6626">MQSSSRSPMPQIGASVITSLYVVMTGRHESIHPFRRGPRSVLCDLKVVRSIFGALITLLQ</sequence>
<dbReference type="EMBL" id="GBRH01261703">
    <property type="protein sequence ID" value="JAD36192.1"/>
    <property type="molecule type" value="Transcribed_RNA"/>
</dbReference>
<proteinExistence type="predicted"/>
<protein>
    <submittedName>
        <fullName evidence="1">Uncharacterized protein</fullName>
    </submittedName>
</protein>
<evidence type="ECO:0000313" key="1">
    <source>
        <dbReference type="EMBL" id="JAD36192.1"/>
    </source>
</evidence>
<accession>A0A0A8ZMX4</accession>
<reference evidence="1" key="1">
    <citation type="submission" date="2014-09" db="EMBL/GenBank/DDBJ databases">
        <authorList>
            <person name="Magalhaes I.L.F."/>
            <person name="Oliveira U."/>
            <person name="Santos F.R."/>
            <person name="Vidigal T.H.D.A."/>
            <person name="Brescovit A.D."/>
            <person name="Santos A.J."/>
        </authorList>
    </citation>
    <scope>NUCLEOTIDE SEQUENCE</scope>
    <source>
        <tissue evidence="1">Shoot tissue taken approximately 20 cm above the soil surface</tissue>
    </source>
</reference>
<dbReference type="AlphaFoldDB" id="A0A0A8ZMX4"/>
<name>A0A0A8ZMX4_ARUDO</name>
<organism evidence="1">
    <name type="scientific">Arundo donax</name>
    <name type="common">Giant reed</name>
    <name type="synonym">Donax arundinaceus</name>
    <dbReference type="NCBI Taxonomy" id="35708"/>
    <lineage>
        <taxon>Eukaryota</taxon>
        <taxon>Viridiplantae</taxon>
        <taxon>Streptophyta</taxon>
        <taxon>Embryophyta</taxon>
        <taxon>Tracheophyta</taxon>
        <taxon>Spermatophyta</taxon>
        <taxon>Magnoliopsida</taxon>
        <taxon>Liliopsida</taxon>
        <taxon>Poales</taxon>
        <taxon>Poaceae</taxon>
        <taxon>PACMAD clade</taxon>
        <taxon>Arundinoideae</taxon>
        <taxon>Arundineae</taxon>
        <taxon>Arundo</taxon>
    </lineage>
</organism>